<dbReference type="AlphaFoldDB" id="A0A4P9ZMR3"/>
<dbReference type="Proteomes" id="UP000268162">
    <property type="component" value="Unassembled WGS sequence"/>
</dbReference>
<feature type="compositionally biased region" description="Polar residues" evidence="1">
    <location>
        <begin position="29"/>
        <end position="62"/>
    </location>
</feature>
<dbReference type="EMBL" id="ML003105">
    <property type="protein sequence ID" value="RKP34696.1"/>
    <property type="molecule type" value="Genomic_DNA"/>
</dbReference>
<sequence>MKTTCISITLFGLAMAQLATAQPHPANPLNDNSSPESNLSAENMEPATNDSISQTSQTGNLQRLPSELLNVVNNLSGPSGRTQLRLTSKVRKMSADESTEFKSAQMVGFLLPDLGNKTGGFKYSRPQTKNEDFYSTQSGSGRGLPLLDEVHCCPMVSSGH</sequence>
<accession>A0A4P9ZMR3</accession>
<evidence type="ECO:0000313" key="3">
    <source>
        <dbReference type="EMBL" id="RKP34696.1"/>
    </source>
</evidence>
<name>A0A4P9ZMR3_9FUNG</name>
<evidence type="ECO:0000313" key="4">
    <source>
        <dbReference type="Proteomes" id="UP000268162"/>
    </source>
</evidence>
<proteinExistence type="predicted"/>
<keyword evidence="4" id="KW-1185">Reference proteome</keyword>
<feature type="region of interest" description="Disordered" evidence="1">
    <location>
        <begin position="24"/>
        <end position="62"/>
    </location>
</feature>
<feature type="signal peptide" evidence="2">
    <location>
        <begin position="1"/>
        <end position="21"/>
    </location>
</feature>
<feature type="chain" id="PRO_5020723078" description="F-box domain-containing protein" evidence="2">
    <location>
        <begin position="22"/>
        <end position="160"/>
    </location>
</feature>
<organism evidence="3 4">
    <name type="scientific">Dimargaris cristalligena</name>
    <dbReference type="NCBI Taxonomy" id="215637"/>
    <lineage>
        <taxon>Eukaryota</taxon>
        <taxon>Fungi</taxon>
        <taxon>Fungi incertae sedis</taxon>
        <taxon>Zoopagomycota</taxon>
        <taxon>Kickxellomycotina</taxon>
        <taxon>Dimargaritomycetes</taxon>
        <taxon>Dimargaritales</taxon>
        <taxon>Dimargaritaceae</taxon>
        <taxon>Dimargaris</taxon>
    </lineage>
</organism>
<gene>
    <name evidence="3" type="ORF">BJ085DRAFT_31267</name>
</gene>
<evidence type="ECO:0000256" key="2">
    <source>
        <dbReference type="SAM" id="SignalP"/>
    </source>
</evidence>
<keyword evidence="2" id="KW-0732">Signal</keyword>
<evidence type="ECO:0008006" key="5">
    <source>
        <dbReference type="Google" id="ProtNLM"/>
    </source>
</evidence>
<reference evidence="4" key="1">
    <citation type="journal article" date="2018" name="Nat. Microbiol.">
        <title>Leveraging single-cell genomics to expand the fungal tree of life.</title>
        <authorList>
            <person name="Ahrendt S.R."/>
            <person name="Quandt C.A."/>
            <person name="Ciobanu D."/>
            <person name="Clum A."/>
            <person name="Salamov A."/>
            <person name="Andreopoulos B."/>
            <person name="Cheng J.F."/>
            <person name="Woyke T."/>
            <person name="Pelin A."/>
            <person name="Henrissat B."/>
            <person name="Reynolds N.K."/>
            <person name="Benny G.L."/>
            <person name="Smith M.E."/>
            <person name="James T.Y."/>
            <person name="Grigoriev I.V."/>
        </authorList>
    </citation>
    <scope>NUCLEOTIDE SEQUENCE [LARGE SCALE GENOMIC DNA]</scope>
    <source>
        <strain evidence="4">RSA 468</strain>
    </source>
</reference>
<protein>
    <recommendedName>
        <fullName evidence="5">F-box domain-containing protein</fullName>
    </recommendedName>
</protein>
<evidence type="ECO:0000256" key="1">
    <source>
        <dbReference type="SAM" id="MobiDB-lite"/>
    </source>
</evidence>